<dbReference type="RefSeq" id="XP_002668804.1">
    <property type="nucleotide sequence ID" value="XM_002668758.1"/>
</dbReference>
<feature type="compositionally biased region" description="Low complexity" evidence="1">
    <location>
        <begin position="70"/>
        <end position="81"/>
    </location>
</feature>
<dbReference type="OrthoDB" id="10671735at2759"/>
<evidence type="ECO:0000313" key="2">
    <source>
        <dbReference type="EMBL" id="EFC36060.1"/>
    </source>
</evidence>
<dbReference type="GeneID" id="8859777"/>
<keyword evidence="3" id="KW-1185">Reference proteome</keyword>
<dbReference type="EMBL" id="GG738950">
    <property type="protein sequence ID" value="EFC36060.1"/>
    <property type="molecule type" value="Genomic_DNA"/>
</dbReference>
<accession>D2W4E2</accession>
<dbReference type="InParanoid" id="D2W4E2"/>
<sequence>MNSLPTDTILYLMDFMIIPSGEYKNIFSLNRHWKEATEENPEFWLRQLAGLFFMICKEKENIGGDSNTELPSPTSSSSSTLDQSKSITTGHQLFSIQGLNYFQFYCKFFCNRKGMHHLMKHQPVLKKIFKKVADFLVIIEMREHNEKIEDFSLIRKTFLNLNSNIKGYVKTKFEKEKLSMLTHSKVFDYYQQYQFFFKDEYEINQDLINSKTDTSYDVYWTYLLSYTKSIEQQKGLDLLQLFLDNNIYSKQYFIRKVATLILLLTLSEIEDESYREKVFELLLKILKKYFQTSIASNFTAKYEKGSELFSFMLFDPYETARIKLKYIERVKQEIAPSIVSKGFDKQAKDLKIIYTQTELIDLVGSTDFYQLIGYILQNFHCDPVMLDKILSRAINRITILEFYKQSKITYSKVCNLKFFISNDDFQFEFEEVLPIILKHYETDGKDMRQLIKDFQKSTEPFNEILRLGNNLEMLRIRLRYFFKLYSQFFTKDQIKMFLKHAYFHSGMIGQSHNIEVTKIFFEDYQLTPSDCSMVVTSINPSIFKWTEDIQNAVHNFPSKFTPHKKPKEFKMHPIVNHILTRRDRDHIGNLDGFVEICGDDRVVIPLLLDHNGASRDVKQHIYVDYMEQKKKEQAYRYVIKYITLKELIKSPNMKILY</sequence>
<dbReference type="VEuPathDB" id="AmoebaDB:NAEGRDRAFT_82308"/>
<dbReference type="KEGG" id="ngr:NAEGRDRAFT_82308"/>
<organism evidence="3">
    <name type="scientific">Naegleria gruberi</name>
    <name type="common">Amoeba</name>
    <dbReference type="NCBI Taxonomy" id="5762"/>
    <lineage>
        <taxon>Eukaryota</taxon>
        <taxon>Discoba</taxon>
        <taxon>Heterolobosea</taxon>
        <taxon>Tetramitia</taxon>
        <taxon>Eutetramitia</taxon>
        <taxon>Vahlkampfiidae</taxon>
        <taxon>Naegleria</taxon>
    </lineage>
</organism>
<dbReference type="AlphaFoldDB" id="D2W4E2"/>
<feature type="region of interest" description="Disordered" evidence="1">
    <location>
        <begin position="64"/>
        <end position="83"/>
    </location>
</feature>
<reference evidence="2 3" key="1">
    <citation type="journal article" date="2010" name="Cell">
        <title>The genome of Naegleria gruberi illuminates early eukaryotic versatility.</title>
        <authorList>
            <person name="Fritz-Laylin L.K."/>
            <person name="Prochnik S.E."/>
            <person name="Ginger M.L."/>
            <person name="Dacks J.B."/>
            <person name="Carpenter M.L."/>
            <person name="Field M.C."/>
            <person name="Kuo A."/>
            <person name="Paredez A."/>
            <person name="Chapman J."/>
            <person name="Pham J."/>
            <person name="Shu S."/>
            <person name="Neupane R."/>
            <person name="Cipriano M."/>
            <person name="Mancuso J."/>
            <person name="Tu H."/>
            <person name="Salamov A."/>
            <person name="Lindquist E."/>
            <person name="Shapiro H."/>
            <person name="Lucas S."/>
            <person name="Grigoriev I.V."/>
            <person name="Cande W.Z."/>
            <person name="Fulton C."/>
            <person name="Rokhsar D.S."/>
            <person name="Dawson S.C."/>
        </authorList>
    </citation>
    <scope>NUCLEOTIDE SEQUENCE [LARGE SCALE GENOMIC DNA]</scope>
    <source>
        <strain evidence="2 3">NEG-M</strain>
    </source>
</reference>
<protein>
    <submittedName>
        <fullName evidence="2">Uncharacterized protein</fullName>
    </submittedName>
</protein>
<name>D2W4E2_NAEGR</name>
<gene>
    <name evidence="2" type="ORF">NAEGRDRAFT_82308</name>
</gene>
<dbReference type="Proteomes" id="UP000006671">
    <property type="component" value="Unassembled WGS sequence"/>
</dbReference>
<evidence type="ECO:0000313" key="3">
    <source>
        <dbReference type="Proteomes" id="UP000006671"/>
    </source>
</evidence>
<evidence type="ECO:0000256" key="1">
    <source>
        <dbReference type="SAM" id="MobiDB-lite"/>
    </source>
</evidence>
<proteinExistence type="predicted"/>